<evidence type="ECO:0000259" key="2">
    <source>
        <dbReference type="Pfam" id="PF13228"/>
    </source>
</evidence>
<name>A0ABQ3XRI4_9ACTN</name>
<dbReference type="Pfam" id="PF13228">
    <property type="entry name" value="DUF4037"/>
    <property type="match status" value="1"/>
</dbReference>
<dbReference type="InterPro" id="IPR025117">
    <property type="entry name" value="DUF4037"/>
</dbReference>
<evidence type="ECO:0000313" key="3">
    <source>
        <dbReference type="EMBL" id="GID61123.1"/>
    </source>
</evidence>
<dbReference type="Gene3D" id="3.30.460.10">
    <property type="entry name" value="Beta Polymerase, domain 2"/>
    <property type="match status" value="1"/>
</dbReference>
<proteinExistence type="predicted"/>
<dbReference type="CDD" id="cd05403">
    <property type="entry name" value="NT_KNTase_like"/>
    <property type="match status" value="1"/>
</dbReference>
<organism evidence="3 4">
    <name type="scientific">Actinoplanes couchii</name>
    <dbReference type="NCBI Taxonomy" id="403638"/>
    <lineage>
        <taxon>Bacteria</taxon>
        <taxon>Bacillati</taxon>
        <taxon>Actinomycetota</taxon>
        <taxon>Actinomycetes</taxon>
        <taxon>Micromonosporales</taxon>
        <taxon>Micromonosporaceae</taxon>
        <taxon>Actinoplanes</taxon>
    </lineage>
</organism>
<dbReference type="SUPFAM" id="SSF81301">
    <property type="entry name" value="Nucleotidyltransferase"/>
    <property type="match status" value="1"/>
</dbReference>
<dbReference type="RefSeq" id="WP_203808793.1">
    <property type="nucleotide sequence ID" value="NZ_BAAAQE010000055.1"/>
</dbReference>
<dbReference type="Pfam" id="PF01909">
    <property type="entry name" value="NTP_transf_2"/>
    <property type="match status" value="1"/>
</dbReference>
<keyword evidence="4" id="KW-1185">Reference proteome</keyword>
<evidence type="ECO:0008006" key="5">
    <source>
        <dbReference type="Google" id="ProtNLM"/>
    </source>
</evidence>
<protein>
    <recommendedName>
        <fullName evidence="5">Polymerase nucleotidyl transferase domain-containing protein</fullName>
    </recommendedName>
</protein>
<gene>
    <name evidence="3" type="ORF">Aco03nite_095270</name>
</gene>
<feature type="domain" description="DUF4037" evidence="2">
    <location>
        <begin position="123"/>
        <end position="210"/>
    </location>
</feature>
<dbReference type="InterPro" id="IPR002934">
    <property type="entry name" value="Polymerase_NTP_transf_dom"/>
</dbReference>
<dbReference type="InterPro" id="IPR043519">
    <property type="entry name" value="NT_sf"/>
</dbReference>
<feature type="domain" description="Polymerase nucleotidyl transferase" evidence="1">
    <location>
        <begin position="15"/>
        <end position="57"/>
    </location>
</feature>
<dbReference type="EMBL" id="BOMG01000119">
    <property type="protein sequence ID" value="GID61123.1"/>
    <property type="molecule type" value="Genomic_DNA"/>
</dbReference>
<accession>A0ABQ3XRI4</accession>
<evidence type="ECO:0000259" key="1">
    <source>
        <dbReference type="Pfam" id="PF01909"/>
    </source>
</evidence>
<evidence type="ECO:0000313" key="4">
    <source>
        <dbReference type="Proteomes" id="UP000612282"/>
    </source>
</evidence>
<comment type="caution">
    <text evidence="3">The sequence shown here is derived from an EMBL/GenBank/DDBJ whole genome shotgun (WGS) entry which is preliminary data.</text>
</comment>
<dbReference type="Proteomes" id="UP000612282">
    <property type="component" value="Unassembled WGS sequence"/>
</dbReference>
<sequence length="281" mass="30409">MTADHGARLRAAGERLAEEFKTVAGVRSVLLTGSVARGVADRWSDVELLILWEDAPSPEARHGAASRAGGEVSAFHDHDPDNAEWSEDVLLDRAEVQVSHRIVAEVDTWIADVLERADPALVKQDLIALLRDAVVLHDTGPVAGWVARTEVYPEALALAMVGAHLDFRSSWQRRRLLARGDLLPLAEDLLDTARNVLLVLLGLNRVWFPHLGFKGMSRVAEALPLAPPALPARLDALFTATPASAVPAADALISETLILVAKNMPAANALDELAHLGRERF</sequence>
<reference evidence="3 4" key="1">
    <citation type="submission" date="2021-01" db="EMBL/GenBank/DDBJ databases">
        <title>Whole genome shotgun sequence of Actinoplanes couchii NBRC 106145.</title>
        <authorList>
            <person name="Komaki H."/>
            <person name="Tamura T."/>
        </authorList>
    </citation>
    <scope>NUCLEOTIDE SEQUENCE [LARGE SCALE GENOMIC DNA]</scope>
    <source>
        <strain evidence="3 4">NBRC 106145</strain>
    </source>
</reference>